<dbReference type="InterPro" id="IPR004017">
    <property type="entry name" value="Cys_rich_dom"/>
</dbReference>
<dbReference type="GO" id="GO:0005829">
    <property type="term" value="C:cytosol"/>
    <property type="evidence" value="ECO:0007669"/>
    <property type="project" value="TreeGrafter"/>
</dbReference>
<feature type="domain" description="Cysteine-rich" evidence="1">
    <location>
        <begin position="36"/>
        <end position="117"/>
    </location>
</feature>
<dbReference type="OrthoDB" id="9770306at2"/>
<accession>A0A1H6RIH2</accession>
<protein>
    <submittedName>
        <fullName evidence="2">L-lactate dehydrogenase complex protein LldE</fullName>
    </submittedName>
</protein>
<reference evidence="3" key="1">
    <citation type="submission" date="2016-10" db="EMBL/GenBank/DDBJ databases">
        <authorList>
            <person name="Varghese N."/>
            <person name="Submissions S."/>
        </authorList>
    </citation>
    <scope>NUCLEOTIDE SEQUENCE [LARGE SCALE GENOMIC DNA]</scope>
    <source>
        <strain evidence="3">DSM 7165</strain>
    </source>
</reference>
<proteinExistence type="predicted"/>
<gene>
    <name evidence="2" type="ORF">SAMN05421831_10476</name>
</gene>
<organism evidence="2 3">
    <name type="scientific">Allopseudospirillum japonicum</name>
    <dbReference type="NCBI Taxonomy" id="64971"/>
    <lineage>
        <taxon>Bacteria</taxon>
        <taxon>Pseudomonadati</taxon>
        <taxon>Pseudomonadota</taxon>
        <taxon>Gammaproteobacteria</taxon>
        <taxon>Oceanospirillales</taxon>
        <taxon>Oceanospirillaceae</taxon>
        <taxon>Allopseudospirillum</taxon>
    </lineage>
</organism>
<sequence length="275" mass="30424">MHTSSSSKVAPLYTNAAPAQQASHRLKVYPPKPQKVYFFATCLVDLFYPDAGMAGIQLLEQQGIEVLYPQTQTCCGQPAYTSGYHDQARAVAQAQFDLFPEPWPIVLPSGSCAGMMRQHYPQLFANTPEQANAQAIANRVFELTDFLLHVCQLQLKDEGKPIKVALHTSCSARRELGIAHVGETLLDQLAQVERIEPKRTSECCGFGGTFAVRHPQISAAMVEDKTQALIDAAPHFVTTDCGCLMNIQGHAEKTRLKLQGEHLLSFLWRRTQNDA</sequence>
<evidence type="ECO:0000313" key="3">
    <source>
        <dbReference type="Proteomes" id="UP000242999"/>
    </source>
</evidence>
<dbReference type="GO" id="GO:0016491">
    <property type="term" value="F:oxidoreductase activity"/>
    <property type="evidence" value="ECO:0007669"/>
    <property type="project" value="UniProtKB-ARBA"/>
</dbReference>
<dbReference type="Pfam" id="PF02754">
    <property type="entry name" value="CCG"/>
    <property type="match status" value="2"/>
</dbReference>
<feature type="domain" description="Cysteine-rich" evidence="1">
    <location>
        <begin position="164"/>
        <end position="247"/>
    </location>
</feature>
<dbReference type="Proteomes" id="UP000242999">
    <property type="component" value="Unassembled WGS sequence"/>
</dbReference>
<evidence type="ECO:0000313" key="2">
    <source>
        <dbReference type="EMBL" id="SEI55608.1"/>
    </source>
</evidence>
<dbReference type="AlphaFoldDB" id="A0A1H6RIH2"/>
<dbReference type="PANTHER" id="PTHR30296:SF0">
    <property type="entry name" value="LACTATE UTILIZATION PROTEIN A"/>
    <property type="match status" value="1"/>
</dbReference>
<dbReference type="RefSeq" id="WP_093308953.1">
    <property type="nucleotide sequence ID" value="NZ_FNYH01000004.1"/>
</dbReference>
<dbReference type="EMBL" id="FNYH01000004">
    <property type="protein sequence ID" value="SEI55608.1"/>
    <property type="molecule type" value="Genomic_DNA"/>
</dbReference>
<keyword evidence="3" id="KW-1185">Reference proteome</keyword>
<name>A0A1H6RIH2_9GAMM</name>
<dbReference type="STRING" id="64971.SAMN05421831_10476"/>
<dbReference type="PANTHER" id="PTHR30296">
    <property type="entry name" value="UNCHARACTERIZED PROTEIN YKGE"/>
    <property type="match status" value="1"/>
</dbReference>
<evidence type="ECO:0000259" key="1">
    <source>
        <dbReference type="Pfam" id="PF02754"/>
    </source>
</evidence>